<dbReference type="Gene3D" id="3.30.420.10">
    <property type="entry name" value="Ribonuclease H-like superfamily/Ribonuclease H"/>
    <property type="match status" value="1"/>
</dbReference>
<dbReference type="AlphaFoldDB" id="A0A9Q3BVW5"/>
<protein>
    <recommendedName>
        <fullName evidence="3">RNase H type-1 domain-containing protein</fullName>
    </recommendedName>
</protein>
<name>A0A9Q3BVW5_9BASI</name>
<gene>
    <name evidence="1" type="ORF">O181_012174</name>
</gene>
<dbReference type="GO" id="GO:0003676">
    <property type="term" value="F:nucleic acid binding"/>
    <property type="evidence" value="ECO:0007669"/>
    <property type="project" value="InterPro"/>
</dbReference>
<evidence type="ECO:0008006" key="3">
    <source>
        <dbReference type="Google" id="ProtNLM"/>
    </source>
</evidence>
<reference evidence="1" key="1">
    <citation type="submission" date="2021-03" db="EMBL/GenBank/DDBJ databases">
        <title>Draft genome sequence of rust myrtle Austropuccinia psidii MF-1, a brazilian biotype.</title>
        <authorList>
            <person name="Quecine M.C."/>
            <person name="Pachon D.M.R."/>
            <person name="Bonatelli M.L."/>
            <person name="Correr F.H."/>
            <person name="Franceschini L.M."/>
            <person name="Leite T.F."/>
            <person name="Margarido G.R.A."/>
            <person name="Almeida C.A."/>
            <person name="Ferrarezi J.A."/>
            <person name="Labate C.A."/>
        </authorList>
    </citation>
    <scope>NUCLEOTIDE SEQUENCE</scope>
    <source>
        <strain evidence="1">MF-1</strain>
    </source>
</reference>
<comment type="caution">
    <text evidence="1">The sequence shown here is derived from an EMBL/GenBank/DDBJ whole genome shotgun (WGS) entry which is preliminary data.</text>
</comment>
<dbReference type="EMBL" id="AVOT02003098">
    <property type="protein sequence ID" value="MBW0472459.1"/>
    <property type="molecule type" value="Genomic_DNA"/>
</dbReference>
<dbReference type="Proteomes" id="UP000765509">
    <property type="component" value="Unassembled WGS sequence"/>
</dbReference>
<dbReference type="InterPro" id="IPR036397">
    <property type="entry name" value="RNaseH_sf"/>
</dbReference>
<sequence length="195" mass="21356">MKGAPVKPNLSPLPLSQILMEEDLLKCHKIDCETILTLPNTPWAQPISQKHVPNKEQAREVLPNQAKDELKKGTLVLFSDGSLLPQQGGGAAVTLKLIQDHITTHGHPAEVALFSDNQAALSSAILPKKKSAAQHLQLKLYTNLQKWVKHFPVCLYGFLGHVGIPENKRVDTLAKHAAESQDVSPYTINTISISN</sequence>
<proteinExistence type="predicted"/>
<dbReference type="SUPFAM" id="SSF53098">
    <property type="entry name" value="Ribonuclease H-like"/>
    <property type="match status" value="1"/>
</dbReference>
<evidence type="ECO:0000313" key="2">
    <source>
        <dbReference type="Proteomes" id="UP000765509"/>
    </source>
</evidence>
<dbReference type="OrthoDB" id="2740572at2759"/>
<dbReference type="InterPro" id="IPR012337">
    <property type="entry name" value="RNaseH-like_sf"/>
</dbReference>
<organism evidence="1 2">
    <name type="scientific">Austropuccinia psidii MF-1</name>
    <dbReference type="NCBI Taxonomy" id="1389203"/>
    <lineage>
        <taxon>Eukaryota</taxon>
        <taxon>Fungi</taxon>
        <taxon>Dikarya</taxon>
        <taxon>Basidiomycota</taxon>
        <taxon>Pucciniomycotina</taxon>
        <taxon>Pucciniomycetes</taxon>
        <taxon>Pucciniales</taxon>
        <taxon>Sphaerophragmiaceae</taxon>
        <taxon>Austropuccinia</taxon>
    </lineage>
</organism>
<evidence type="ECO:0000313" key="1">
    <source>
        <dbReference type="EMBL" id="MBW0472459.1"/>
    </source>
</evidence>
<keyword evidence="2" id="KW-1185">Reference proteome</keyword>
<accession>A0A9Q3BVW5</accession>